<accession>A0ABU7BBT3</accession>
<proteinExistence type="predicted"/>
<protein>
    <submittedName>
        <fullName evidence="1">Uncharacterized protein</fullName>
    </submittedName>
</protein>
<evidence type="ECO:0000313" key="1">
    <source>
        <dbReference type="EMBL" id="MED6247748.1"/>
    </source>
</evidence>
<gene>
    <name evidence="1" type="ORF">ATANTOWER_015773</name>
</gene>
<name>A0ABU7BBT3_9TELE</name>
<organism evidence="1 2">
    <name type="scientific">Ataeniobius toweri</name>
    <dbReference type="NCBI Taxonomy" id="208326"/>
    <lineage>
        <taxon>Eukaryota</taxon>
        <taxon>Metazoa</taxon>
        <taxon>Chordata</taxon>
        <taxon>Craniata</taxon>
        <taxon>Vertebrata</taxon>
        <taxon>Euteleostomi</taxon>
        <taxon>Actinopterygii</taxon>
        <taxon>Neopterygii</taxon>
        <taxon>Teleostei</taxon>
        <taxon>Neoteleostei</taxon>
        <taxon>Acanthomorphata</taxon>
        <taxon>Ovalentaria</taxon>
        <taxon>Atherinomorphae</taxon>
        <taxon>Cyprinodontiformes</taxon>
        <taxon>Goodeidae</taxon>
        <taxon>Ataeniobius</taxon>
    </lineage>
</organism>
<evidence type="ECO:0000313" key="2">
    <source>
        <dbReference type="Proteomes" id="UP001345963"/>
    </source>
</evidence>
<dbReference type="EMBL" id="JAHUTI010049500">
    <property type="protein sequence ID" value="MED6247748.1"/>
    <property type="molecule type" value="Genomic_DNA"/>
</dbReference>
<keyword evidence="2" id="KW-1185">Reference proteome</keyword>
<comment type="caution">
    <text evidence="1">The sequence shown here is derived from an EMBL/GenBank/DDBJ whole genome shotgun (WGS) entry which is preliminary data.</text>
</comment>
<dbReference type="Proteomes" id="UP001345963">
    <property type="component" value="Unassembled WGS sequence"/>
</dbReference>
<reference evidence="1 2" key="1">
    <citation type="submission" date="2021-07" db="EMBL/GenBank/DDBJ databases">
        <authorList>
            <person name="Palmer J.M."/>
        </authorList>
    </citation>
    <scope>NUCLEOTIDE SEQUENCE [LARGE SCALE GENOMIC DNA]</scope>
    <source>
        <strain evidence="1 2">AT_MEX2019</strain>
        <tissue evidence="1">Muscle</tissue>
    </source>
</reference>
<sequence>MELPKAGRTKLFYTSLEALEHITAPDEDAESVLSSGLDSADTLMMRRRKKTPPAPLRHPVLWREEEEGVSLQQIGAAAVVPVQRHYPVM</sequence>